<evidence type="ECO:0000313" key="1">
    <source>
        <dbReference type="EMBL" id="GAI53506.1"/>
    </source>
</evidence>
<dbReference type="EMBL" id="BARV01033748">
    <property type="protein sequence ID" value="GAI53506.1"/>
    <property type="molecule type" value="Genomic_DNA"/>
</dbReference>
<organism evidence="1">
    <name type="scientific">marine sediment metagenome</name>
    <dbReference type="NCBI Taxonomy" id="412755"/>
    <lineage>
        <taxon>unclassified sequences</taxon>
        <taxon>metagenomes</taxon>
        <taxon>ecological metagenomes</taxon>
    </lineage>
</organism>
<proteinExistence type="predicted"/>
<comment type="caution">
    <text evidence="1">The sequence shown here is derived from an EMBL/GenBank/DDBJ whole genome shotgun (WGS) entry which is preliminary data.</text>
</comment>
<gene>
    <name evidence="1" type="ORF">S06H3_52990</name>
</gene>
<protein>
    <submittedName>
        <fullName evidence="1">Uncharacterized protein</fullName>
    </submittedName>
</protein>
<accession>X1QFC1</accession>
<sequence>DVFAIQALCRAIAVATRVHIHNFLYEASGMVIA</sequence>
<name>X1QFC1_9ZZZZ</name>
<feature type="non-terminal residue" evidence="1">
    <location>
        <position position="1"/>
    </location>
</feature>
<dbReference type="AlphaFoldDB" id="X1QFC1"/>
<reference evidence="1" key="1">
    <citation type="journal article" date="2014" name="Front. Microbiol.">
        <title>High frequency of phylogenetically diverse reductive dehalogenase-homologous genes in deep subseafloor sedimentary metagenomes.</title>
        <authorList>
            <person name="Kawai M."/>
            <person name="Futagami T."/>
            <person name="Toyoda A."/>
            <person name="Takaki Y."/>
            <person name="Nishi S."/>
            <person name="Hori S."/>
            <person name="Arai W."/>
            <person name="Tsubouchi T."/>
            <person name="Morono Y."/>
            <person name="Uchiyama I."/>
            <person name="Ito T."/>
            <person name="Fujiyama A."/>
            <person name="Inagaki F."/>
            <person name="Takami H."/>
        </authorList>
    </citation>
    <scope>NUCLEOTIDE SEQUENCE</scope>
    <source>
        <strain evidence="1">Expedition CK06-06</strain>
    </source>
</reference>